<dbReference type="AlphaFoldDB" id="E1ZHB8"/>
<evidence type="ECO:0000256" key="1">
    <source>
        <dbReference type="SAM" id="Phobius"/>
    </source>
</evidence>
<reference evidence="2 3" key="1">
    <citation type="journal article" date="2010" name="Plant Cell">
        <title>The Chlorella variabilis NC64A genome reveals adaptation to photosymbiosis, coevolution with viruses, and cryptic sex.</title>
        <authorList>
            <person name="Blanc G."/>
            <person name="Duncan G."/>
            <person name="Agarkova I."/>
            <person name="Borodovsky M."/>
            <person name="Gurnon J."/>
            <person name="Kuo A."/>
            <person name="Lindquist E."/>
            <person name="Lucas S."/>
            <person name="Pangilinan J."/>
            <person name="Polle J."/>
            <person name="Salamov A."/>
            <person name="Terry A."/>
            <person name="Yamada T."/>
            <person name="Dunigan D.D."/>
            <person name="Grigoriev I.V."/>
            <person name="Claverie J.M."/>
            <person name="Van Etten J.L."/>
        </authorList>
    </citation>
    <scope>NUCLEOTIDE SEQUENCE [LARGE SCALE GENOMIC DNA]</scope>
    <source>
        <strain evidence="2 3">NC64A</strain>
    </source>
</reference>
<keyword evidence="1" id="KW-0812">Transmembrane</keyword>
<sequence length="172" mass="17715">MLTAAPPAAAPDAQKLAALSSAADVFIGFLFALGLGASGMLKPSKVVGFLSVLGGTWDPSLMFVMGGALLVVLPTFQWALRRTKAPLCSTCYELPTKKSLDANLILGSLVFGVGWGIGGICPGPALVALASLQPQVALFVAAMLLGMRLDHTVEAVACMVNNNMKAAQKQVS</sequence>
<feature type="transmembrane region" description="Helical" evidence="1">
    <location>
        <begin position="61"/>
        <end position="80"/>
    </location>
</feature>
<feature type="transmembrane region" description="Helical" evidence="1">
    <location>
        <begin position="100"/>
        <end position="120"/>
    </location>
</feature>
<dbReference type="eggNOG" id="ENOG502S27S">
    <property type="taxonomic scope" value="Eukaryota"/>
</dbReference>
<dbReference type="GeneID" id="17354327"/>
<dbReference type="Proteomes" id="UP000008141">
    <property type="component" value="Unassembled WGS sequence"/>
</dbReference>
<dbReference type="RefSeq" id="XP_005847202.1">
    <property type="nucleotide sequence ID" value="XM_005847140.1"/>
</dbReference>
<keyword evidence="3" id="KW-1185">Reference proteome</keyword>
<dbReference type="KEGG" id="cvr:CHLNCDRAFT_24219"/>
<keyword evidence="1" id="KW-0472">Membrane</keyword>
<protein>
    <recommendedName>
        <fullName evidence="4">Sulphur transport domain-containing protein</fullName>
    </recommendedName>
</protein>
<name>E1ZHB8_CHLVA</name>
<proteinExistence type="predicted"/>
<organism evidence="3">
    <name type="scientific">Chlorella variabilis</name>
    <name type="common">Green alga</name>
    <dbReference type="NCBI Taxonomy" id="554065"/>
    <lineage>
        <taxon>Eukaryota</taxon>
        <taxon>Viridiplantae</taxon>
        <taxon>Chlorophyta</taxon>
        <taxon>core chlorophytes</taxon>
        <taxon>Trebouxiophyceae</taxon>
        <taxon>Chlorellales</taxon>
        <taxon>Chlorellaceae</taxon>
        <taxon>Chlorella clade</taxon>
        <taxon>Chlorella</taxon>
    </lineage>
</organism>
<dbReference type="Pfam" id="PF20398">
    <property type="entry name" value="DUF6691"/>
    <property type="match status" value="1"/>
</dbReference>
<evidence type="ECO:0000313" key="2">
    <source>
        <dbReference type="EMBL" id="EFN55100.1"/>
    </source>
</evidence>
<keyword evidence="1" id="KW-1133">Transmembrane helix</keyword>
<gene>
    <name evidence="2" type="ORF">CHLNCDRAFT_24219</name>
</gene>
<dbReference type="InParanoid" id="E1ZHB8"/>
<evidence type="ECO:0000313" key="3">
    <source>
        <dbReference type="Proteomes" id="UP000008141"/>
    </source>
</evidence>
<evidence type="ECO:0008006" key="4">
    <source>
        <dbReference type="Google" id="ProtNLM"/>
    </source>
</evidence>
<accession>E1ZHB8</accession>
<dbReference type="EMBL" id="GL433846">
    <property type="protein sequence ID" value="EFN55100.1"/>
    <property type="molecule type" value="Genomic_DNA"/>
</dbReference>
<dbReference type="OrthoDB" id="10254418at2759"/>
<feature type="transmembrane region" description="Helical" evidence="1">
    <location>
        <begin position="21"/>
        <end position="41"/>
    </location>
</feature>
<dbReference type="InterPro" id="IPR046513">
    <property type="entry name" value="DUF6691"/>
</dbReference>